<evidence type="ECO:0000256" key="2">
    <source>
        <dbReference type="ARBA" id="ARBA00023002"/>
    </source>
</evidence>
<dbReference type="InterPro" id="IPR036291">
    <property type="entry name" value="NAD(P)-bd_dom_sf"/>
</dbReference>
<gene>
    <name evidence="3" type="ORF">FJM51_11565</name>
</gene>
<dbReference type="PRINTS" id="PR00081">
    <property type="entry name" value="GDHRDH"/>
</dbReference>
<dbReference type="Proteomes" id="UP000319255">
    <property type="component" value="Unassembled WGS sequence"/>
</dbReference>
<keyword evidence="4" id="KW-1185">Reference proteome</keyword>
<dbReference type="OrthoDB" id="9786360at2"/>
<dbReference type="PANTHER" id="PTHR43639">
    <property type="entry name" value="OXIDOREDUCTASE, SHORT-CHAIN DEHYDROGENASE/REDUCTASE FAMILY (AFU_ORTHOLOGUE AFUA_5G02870)"/>
    <property type="match status" value="1"/>
</dbReference>
<dbReference type="EMBL" id="VFRP01000010">
    <property type="protein sequence ID" value="TPE50428.1"/>
    <property type="molecule type" value="Genomic_DNA"/>
</dbReference>
<dbReference type="InterPro" id="IPR002347">
    <property type="entry name" value="SDR_fam"/>
</dbReference>
<dbReference type="PROSITE" id="PS00061">
    <property type="entry name" value="ADH_SHORT"/>
    <property type="match status" value="1"/>
</dbReference>
<organism evidence="3 4">
    <name type="scientific">Amaricoccus solimangrovi</name>
    <dbReference type="NCBI Taxonomy" id="2589815"/>
    <lineage>
        <taxon>Bacteria</taxon>
        <taxon>Pseudomonadati</taxon>
        <taxon>Pseudomonadota</taxon>
        <taxon>Alphaproteobacteria</taxon>
        <taxon>Rhodobacterales</taxon>
        <taxon>Paracoccaceae</taxon>
        <taxon>Amaricoccus</taxon>
    </lineage>
</organism>
<evidence type="ECO:0000313" key="3">
    <source>
        <dbReference type="EMBL" id="TPE50428.1"/>
    </source>
</evidence>
<dbReference type="RefSeq" id="WP_140454305.1">
    <property type="nucleotide sequence ID" value="NZ_VFRP01000010.1"/>
</dbReference>
<accession>A0A501WMA6</accession>
<comment type="caution">
    <text evidence="3">The sequence shown here is derived from an EMBL/GenBank/DDBJ whole genome shotgun (WGS) entry which is preliminary data.</text>
</comment>
<dbReference type="NCBIfam" id="NF006597">
    <property type="entry name" value="PRK09134.1"/>
    <property type="match status" value="1"/>
</dbReference>
<dbReference type="SUPFAM" id="SSF51735">
    <property type="entry name" value="NAD(P)-binding Rossmann-fold domains"/>
    <property type="match status" value="1"/>
</dbReference>
<comment type="similarity">
    <text evidence="1">Belongs to the short-chain dehydrogenases/reductases (SDR) family.</text>
</comment>
<dbReference type="GO" id="GO:0016491">
    <property type="term" value="F:oxidoreductase activity"/>
    <property type="evidence" value="ECO:0007669"/>
    <property type="project" value="UniProtKB-KW"/>
</dbReference>
<reference evidence="3 4" key="1">
    <citation type="submission" date="2019-06" db="EMBL/GenBank/DDBJ databases">
        <title>A novel bacterium of genus Amaricoccus, isolated from marine sediment.</title>
        <authorList>
            <person name="Huang H."/>
            <person name="Mo K."/>
            <person name="Hu Y."/>
        </authorList>
    </citation>
    <scope>NUCLEOTIDE SEQUENCE [LARGE SCALE GENOMIC DNA]</scope>
    <source>
        <strain evidence="3 4">HB172011</strain>
    </source>
</reference>
<evidence type="ECO:0000256" key="1">
    <source>
        <dbReference type="ARBA" id="ARBA00006484"/>
    </source>
</evidence>
<dbReference type="AlphaFoldDB" id="A0A501WMA6"/>
<dbReference type="Pfam" id="PF13561">
    <property type="entry name" value="adh_short_C2"/>
    <property type="match status" value="1"/>
</dbReference>
<keyword evidence="2" id="KW-0560">Oxidoreductase</keyword>
<protein>
    <submittedName>
        <fullName evidence="3">SDR family oxidoreductase</fullName>
    </submittedName>
</protein>
<dbReference type="PANTHER" id="PTHR43639:SF1">
    <property type="entry name" value="SHORT-CHAIN DEHYDROGENASE_REDUCTASE FAMILY PROTEIN"/>
    <property type="match status" value="1"/>
</dbReference>
<sequence>MTGAALVTGGARRLGRAMARELAERGLDLAIHYHTGAEEAEALAAEFRDEGLRAVALGADLLDRAETGSLVARAATALGRPLTVLVNNASIFDHDRIATATWESWDRNIGANLRAPFELIQAFAAQAPRAVEDARGEPVARASVVNMIDQRVLKLTPEFTTYTIAKMGLWALTRTAAQGLAPHVRVNAIGPGPTLIAARQSAAHFAGQRANTILERGSNPEEIRTALRFILDSPGFTGQLLCVDGGQHLGWRTPDVRGLE</sequence>
<proteinExistence type="inferred from homology"/>
<dbReference type="InterPro" id="IPR020904">
    <property type="entry name" value="Sc_DH/Rdtase_CS"/>
</dbReference>
<evidence type="ECO:0000313" key="4">
    <source>
        <dbReference type="Proteomes" id="UP000319255"/>
    </source>
</evidence>
<name>A0A501WMA6_9RHOB</name>
<dbReference type="Gene3D" id="3.40.50.720">
    <property type="entry name" value="NAD(P)-binding Rossmann-like Domain"/>
    <property type="match status" value="1"/>
</dbReference>